<organism evidence="4 5">
    <name type="scientific">Paxillus rubicundulus Ve08.2h10</name>
    <dbReference type="NCBI Taxonomy" id="930991"/>
    <lineage>
        <taxon>Eukaryota</taxon>
        <taxon>Fungi</taxon>
        <taxon>Dikarya</taxon>
        <taxon>Basidiomycota</taxon>
        <taxon>Agaricomycotina</taxon>
        <taxon>Agaricomycetes</taxon>
        <taxon>Agaricomycetidae</taxon>
        <taxon>Boletales</taxon>
        <taxon>Paxilineae</taxon>
        <taxon>Paxillaceae</taxon>
        <taxon>Paxillus</taxon>
    </lineage>
</organism>
<keyword evidence="5" id="KW-1185">Reference proteome</keyword>
<dbReference type="Pfam" id="PF10342">
    <property type="entry name" value="Kre9_KNH"/>
    <property type="match status" value="1"/>
</dbReference>
<sequence>MFNSLLSVFSALIFGFSYLASGAPLQPVELIAFAPTITAPNAGDIWPTNSKQKVSWLTDNVPTQIQNTTVVILLGYSENNSENLDIQHPLASGVPIMDGTVEITVPWNATYRTDYLVALIGDSGDTSDCFTILPNSTASSD</sequence>
<evidence type="ECO:0000313" key="4">
    <source>
        <dbReference type="EMBL" id="KIK81422.1"/>
    </source>
</evidence>
<feature type="domain" description="Yeast cell wall synthesis Kre9/Knh1-like N-terminal" evidence="3">
    <location>
        <begin position="40"/>
        <end position="125"/>
    </location>
</feature>
<protein>
    <recommendedName>
        <fullName evidence="3">Yeast cell wall synthesis Kre9/Knh1-like N-terminal domain-containing protein</fullName>
    </recommendedName>
</protein>
<dbReference type="InterPro" id="IPR018466">
    <property type="entry name" value="Kre9/Knh1-like_N"/>
</dbReference>
<dbReference type="OrthoDB" id="2339190at2759"/>
<accession>A0A0D0CFF2</accession>
<dbReference type="HOGENOM" id="CLU_083660_2_0_1"/>
<dbReference type="InParanoid" id="A0A0D0CFF2"/>
<feature type="signal peptide" evidence="2">
    <location>
        <begin position="1"/>
        <end position="22"/>
    </location>
</feature>
<dbReference type="Proteomes" id="UP000054538">
    <property type="component" value="Unassembled WGS sequence"/>
</dbReference>
<gene>
    <name evidence="4" type="ORF">PAXRUDRAFT_15252</name>
</gene>
<dbReference type="AlphaFoldDB" id="A0A0D0CFF2"/>
<evidence type="ECO:0000256" key="2">
    <source>
        <dbReference type="SAM" id="SignalP"/>
    </source>
</evidence>
<dbReference type="EMBL" id="KN825802">
    <property type="protein sequence ID" value="KIK81422.1"/>
    <property type="molecule type" value="Genomic_DNA"/>
</dbReference>
<dbReference type="STRING" id="930991.A0A0D0CFF2"/>
<keyword evidence="1 2" id="KW-0732">Signal</keyword>
<evidence type="ECO:0000313" key="5">
    <source>
        <dbReference type="Proteomes" id="UP000054538"/>
    </source>
</evidence>
<name>A0A0D0CFF2_9AGAM</name>
<evidence type="ECO:0000256" key="1">
    <source>
        <dbReference type="ARBA" id="ARBA00022729"/>
    </source>
</evidence>
<feature type="chain" id="PRO_5002208327" description="Yeast cell wall synthesis Kre9/Knh1-like N-terminal domain-containing protein" evidence="2">
    <location>
        <begin position="23"/>
        <end position="141"/>
    </location>
</feature>
<reference evidence="4 5" key="1">
    <citation type="submission" date="2014-04" db="EMBL/GenBank/DDBJ databases">
        <authorList>
            <consortium name="DOE Joint Genome Institute"/>
            <person name="Kuo A."/>
            <person name="Kohler A."/>
            <person name="Jargeat P."/>
            <person name="Nagy L.G."/>
            <person name="Floudas D."/>
            <person name="Copeland A."/>
            <person name="Barry K.W."/>
            <person name="Cichocki N."/>
            <person name="Veneault-Fourrey C."/>
            <person name="LaButti K."/>
            <person name="Lindquist E.A."/>
            <person name="Lipzen A."/>
            <person name="Lundell T."/>
            <person name="Morin E."/>
            <person name="Murat C."/>
            <person name="Sun H."/>
            <person name="Tunlid A."/>
            <person name="Henrissat B."/>
            <person name="Grigoriev I.V."/>
            <person name="Hibbett D.S."/>
            <person name="Martin F."/>
            <person name="Nordberg H.P."/>
            <person name="Cantor M.N."/>
            <person name="Hua S.X."/>
        </authorList>
    </citation>
    <scope>NUCLEOTIDE SEQUENCE [LARGE SCALE GENOMIC DNA]</scope>
    <source>
        <strain evidence="4 5">Ve08.2h10</strain>
    </source>
</reference>
<evidence type="ECO:0000259" key="3">
    <source>
        <dbReference type="Pfam" id="PF10342"/>
    </source>
</evidence>
<reference evidence="5" key="2">
    <citation type="submission" date="2015-01" db="EMBL/GenBank/DDBJ databases">
        <title>Evolutionary Origins and Diversification of the Mycorrhizal Mutualists.</title>
        <authorList>
            <consortium name="DOE Joint Genome Institute"/>
            <consortium name="Mycorrhizal Genomics Consortium"/>
            <person name="Kohler A."/>
            <person name="Kuo A."/>
            <person name="Nagy L.G."/>
            <person name="Floudas D."/>
            <person name="Copeland A."/>
            <person name="Barry K.W."/>
            <person name="Cichocki N."/>
            <person name="Veneault-Fourrey C."/>
            <person name="LaButti K."/>
            <person name="Lindquist E.A."/>
            <person name="Lipzen A."/>
            <person name="Lundell T."/>
            <person name="Morin E."/>
            <person name="Murat C."/>
            <person name="Riley R."/>
            <person name="Ohm R."/>
            <person name="Sun H."/>
            <person name="Tunlid A."/>
            <person name="Henrissat B."/>
            <person name="Grigoriev I.V."/>
            <person name="Hibbett D.S."/>
            <person name="Martin F."/>
        </authorList>
    </citation>
    <scope>NUCLEOTIDE SEQUENCE [LARGE SCALE GENOMIC DNA]</scope>
    <source>
        <strain evidence="5">Ve08.2h10</strain>
    </source>
</reference>
<proteinExistence type="predicted"/>